<reference evidence="2" key="1">
    <citation type="submission" date="2021-08" db="EMBL/GenBank/DDBJ databases">
        <authorList>
            <person name="Papudeshi B."/>
            <person name="Bashey-Visser F."/>
        </authorList>
    </citation>
    <scope>NUCLEOTIDE SEQUENCE</scope>
    <source>
        <strain evidence="2">MC_266_E_2016</strain>
    </source>
</reference>
<feature type="domain" description="ATP nucleosidase Cap17-like N-terminal" evidence="1">
    <location>
        <begin position="6"/>
        <end position="235"/>
    </location>
</feature>
<evidence type="ECO:0000313" key="3">
    <source>
        <dbReference type="Proteomes" id="UP001222434"/>
    </source>
</evidence>
<dbReference type="InterPro" id="IPR041327">
    <property type="entry name" value="Cap17-like_N"/>
</dbReference>
<gene>
    <name evidence="2" type="ORF">KKJ01_18520</name>
</gene>
<accession>A0AAJ1N120</accession>
<reference evidence="2" key="2">
    <citation type="journal article" date="2022" name="J. Evol. Biol.">
        <title>Pre- and post-association barriers to host switching in sympatric mutualists.</title>
        <authorList>
            <person name="Dinges Z.M."/>
            <person name="Phillips R.K."/>
            <person name="Lively C.M."/>
            <person name="Bashey F."/>
        </authorList>
    </citation>
    <scope>NUCLEOTIDE SEQUENCE</scope>
    <source>
        <strain evidence="2">MC_266_E_2016</strain>
    </source>
</reference>
<dbReference type="Pfam" id="PF18178">
    <property type="entry name" value="Cap17-like_N"/>
    <property type="match status" value="1"/>
</dbReference>
<evidence type="ECO:0000259" key="1">
    <source>
        <dbReference type="Pfam" id="PF18178"/>
    </source>
</evidence>
<evidence type="ECO:0000313" key="2">
    <source>
        <dbReference type="EMBL" id="MDE1480158.1"/>
    </source>
</evidence>
<name>A0AAJ1N120_XENBV</name>
<dbReference type="EMBL" id="JAILSO010000101">
    <property type="protein sequence ID" value="MDE1480158.1"/>
    <property type="molecule type" value="Genomic_DNA"/>
</dbReference>
<organism evidence="2 3">
    <name type="scientific">Xenorhabdus bovienii</name>
    <name type="common">Xenorhabdus nematophila subsp. bovienii</name>
    <dbReference type="NCBI Taxonomy" id="40576"/>
    <lineage>
        <taxon>Bacteria</taxon>
        <taxon>Pseudomonadati</taxon>
        <taxon>Pseudomonadota</taxon>
        <taxon>Gammaproteobacteria</taxon>
        <taxon>Enterobacterales</taxon>
        <taxon>Morganellaceae</taxon>
        <taxon>Xenorhabdus</taxon>
    </lineage>
</organism>
<sequence>MSGNFLSGRRVHISGSIPEQLEHASAEEVDRAREFIGKLVHELVRVGANFVIPIDAEKTRGCDGRAICFDWLVWGEVIKNLNHRPEGIPGPLIIAVKHHKNEDQIPEEHILSWDDFRGTRHVRIESAAHWNMASKRMEIQSRSGDVLITIGGSEGVLFLANLYHDAGKPVIPLNYRIGPVTTGSQKIFEYALASTHSERLFKTEDDRSSHDWINRLDFPNRMPSEERVRILIQLMQDLTPPTAFFVCLMNRAHADYVAVKNYYECVVKPVMEGKLGFRMIIVDGSQGYENAHVNQEVFNRLHRSRVVIADLTGSRPNCFLELGYALGRGLPTMILAKNDTELPFDIHTVSAHLWADEGEVADKKREFLNHWDSIKSRSSLVSTEPLMP</sequence>
<dbReference type="Proteomes" id="UP001222434">
    <property type="component" value="Unassembled WGS sequence"/>
</dbReference>
<protein>
    <recommendedName>
        <fullName evidence="1">ATP nucleosidase Cap17-like N-terminal domain-containing protein</fullName>
    </recommendedName>
</protein>
<dbReference type="RefSeq" id="WP_274713590.1">
    <property type="nucleotide sequence ID" value="NZ_JAILSN010000001.1"/>
</dbReference>
<comment type="caution">
    <text evidence="2">The sequence shown here is derived from an EMBL/GenBank/DDBJ whole genome shotgun (WGS) entry which is preliminary data.</text>
</comment>
<proteinExistence type="predicted"/>
<dbReference type="AlphaFoldDB" id="A0AAJ1N120"/>